<dbReference type="Gene3D" id="1.25.40.470">
    <property type="match status" value="1"/>
</dbReference>
<dbReference type="Pfam" id="PF00400">
    <property type="entry name" value="WD40"/>
    <property type="match status" value="5"/>
</dbReference>
<evidence type="ECO:0000313" key="17">
    <source>
        <dbReference type="EMBL" id="GFE53787.1"/>
    </source>
</evidence>
<dbReference type="SUPFAM" id="SSF50978">
    <property type="entry name" value="WD40 repeat-like"/>
    <property type="match status" value="2"/>
</dbReference>
<evidence type="ECO:0000256" key="4">
    <source>
        <dbReference type="ARBA" id="ARBA00022490"/>
    </source>
</evidence>
<dbReference type="GO" id="GO:0006890">
    <property type="term" value="P:retrograde vesicle-mediated transport, Golgi to endoplasmic reticulum"/>
    <property type="evidence" value="ECO:0007669"/>
    <property type="project" value="TreeGrafter"/>
</dbReference>
<keyword evidence="7 13" id="KW-0931">ER-Golgi transport</keyword>
<comment type="subcellular location">
    <subcellularLocation>
        <location evidence="1 13">Cytoplasmic vesicle</location>
        <location evidence="1 13">COPI-coated vesicle membrane</location>
        <topology evidence="1 13">Peripheral membrane protein</topology>
        <orientation evidence="1 13">Cytoplasmic side</orientation>
    </subcellularLocation>
    <subcellularLocation>
        <location evidence="13">Golgi apparatus membrane</location>
        <topology evidence="13">Peripheral membrane protein</topology>
        <orientation evidence="13">Cytoplasmic side</orientation>
    </subcellularLocation>
    <text evidence="13">The coatomer is cytoplasmic or polymerized on the cytoplasmic side of the Golgi, as well as on the vesicles/buds originating from it.</text>
</comment>
<dbReference type="GO" id="GO:0005198">
    <property type="term" value="F:structural molecule activity"/>
    <property type="evidence" value="ECO:0007669"/>
    <property type="project" value="UniProtKB-UniRule"/>
</dbReference>
<evidence type="ECO:0000259" key="15">
    <source>
        <dbReference type="Pfam" id="PF04053"/>
    </source>
</evidence>
<dbReference type="InterPro" id="IPR056176">
    <property type="entry name" value="TPR_COPA_B"/>
</dbReference>
<keyword evidence="6" id="KW-0677">Repeat</keyword>
<keyword evidence="3 13" id="KW-0813">Transport</keyword>
<evidence type="ECO:0000256" key="14">
    <source>
        <dbReference type="PROSITE-ProRule" id="PRU00221"/>
    </source>
</evidence>
<evidence type="ECO:0000256" key="9">
    <source>
        <dbReference type="ARBA" id="ARBA00023034"/>
    </source>
</evidence>
<organism evidence="17 18">
    <name type="scientific">Babesia ovis</name>
    <dbReference type="NCBI Taxonomy" id="5869"/>
    <lineage>
        <taxon>Eukaryota</taxon>
        <taxon>Sar</taxon>
        <taxon>Alveolata</taxon>
        <taxon>Apicomplexa</taxon>
        <taxon>Aconoidasida</taxon>
        <taxon>Piroplasmida</taxon>
        <taxon>Babesiidae</taxon>
        <taxon>Babesia</taxon>
    </lineage>
</organism>
<evidence type="ECO:0000256" key="6">
    <source>
        <dbReference type="ARBA" id="ARBA00022737"/>
    </source>
</evidence>
<dbReference type="GO" id="GO:0006891">
    <property type="term" value="P:intra-Golgi vesicle-mediated transport"/>
    <property type="evidence" value="ECO:0007669"/>
    <property type="project" value="TreeGrafter"/>
</dbReference>
<sequence length="873" mass="98283">MALQMGFVKKLDIRKDKVKCVDFHTSEPWVVSGLYSGTCTIYNIKKQSLVKRIEVCNSPVRCCKFIARKQWLIAAGDEMCIWVYNYNSLEKVAAVEGHTDYVRYLEVHPTLPYVLSCSDDMTISLWDVERNWERLCTFEGHQHYVMMVKWSPKDVYSFASCSLDHTIKFWGVSQEFLDRRHSVQSSPKPFFTLKGHTRGVNCIDFSTVMANPYIISGGDDATIRVWDYQTKLCLQVLNHHTQPVTCVLHHPRLPLIVTAGEDGELNVWHSSLYKLKRSVNFSVGKIWSLACDSTNMALGSDMSTMVVQFGGDRPLVSMHGNKLVMVNMFDIVSCNLSSAPGLDEESIGKPISLDFRNIGHCEFFPQSVSHHPNGRFICLCGESEYVIYTAQGMRSKAFGKATQLVWSFEGDYATWDGSDITIHHDFTPVTTIKPDMPVISLHGGCLLGVTSSHSVQFYDWKSAYLVRTIDATVSDIWWNMAGSKVALGCMGNCYILKYNSDALASSLETQEYDDSNGVESAFELEGEIMERVSSAAWAMDTFVYVTAGLHLNLWTAGASEVFHYLDRPLHMIGHSAQSGLLYLCQDDVVCFPLPLDYLRFHSFVASKIEAIGQDQVFEDDAELDKLISSFNSSLKERASEFLESVGEYELALRSSDELERHFELHLKLGNVNDCVRILHDLQAKQSDKCRDDIMRTKWKRLGTYCLKQHDYETAVDCLIRCGDYSSCLLVYVTSGNRDGIAKIAELATKEGASNVAFTCHYMLNNISECINLLHRCGRHSEATIMARTFKPSAVGASFEKWRSTYNPMLPALEEPVENSAALEIESLLAERLTLGFPPSGDYPKLKEAVHVDFMRDDDPVDIKSLGKIWSAGV</sequence>
<evidence type="ECO:0000256" key="2">
    <source>
        <dbReference type="ARBA" id="ARBA00010844"/>
    </source>
</evidence>
<protein>
    <recommendedName>
        <fullName evidence="13">Coatomer subunit beta'</fullName>
    </recommendedName>
</protein>
<evidence type="ECO:0000256" key="10">
    <source>
        <dbReference type="ARBA" id="ARBA00023136"/>
    </source>
</evidence>
<evidence type="ECO:0000256" key="3">
    <source>
        <dbReference type="ARBA" id="ARBA00022448"/>
    </source>
</evidence>
<feature type="repeat" description="WD" evidence="14">
    <location>
        <begin position="95"/>
        <end position="129"/>
    </location>
</feature>
<dbReference type="Pfam" id="PF04053">
    <property type="entry name" value="B-prop_COPA_B_2nd"/>
    <property type="match status" value="1"/>
</dbReference>
<dbReference type="AlphaFoldDB" id="A0A9W5WV01"/>
<evidence type="ECO:0000256" key="13">
    <source>
        <dbReference type="PIRNR" id="PIRNR005567"/>
    </source>
</evidence>
<dbReference type="OrthoDB" id="2150324at2759"/>
<feature type="repeat" description="WD" evidence="14">
    <location>
        <begin position="138"/>
        <end position="170"/>
    </location>
</feature>
<dbReference type="InterPro" id="IPR020472">
    <property type="entry name" value="WD40_PAC1"/>
</dbReference>
<dbReference type="PROSITE" id="PS00678">
    <property type="entry name" value="WD_REPEATS_1"/>
    <property type="match status" value="1"/>
</dbReference>
<dbReference type="CDD" id="cd22947">
    <property type="entry name" value="Coatomer_WDAD_beta-like"/>
    <property type="match status" value="1"/>
</dbReference>
<dbReference type="InterPro" id="IPR036322">
    <property type="entry name" value="WD40_repeat_dom_sf"/>
</dbReference>
<dbReference type="InterPro" id="IPR015943">
    <property type="entry name" value="WD40/YVTN_repeat-like_dom_sf"/>
</dbReference>
<reference evidence="17" key="1">
    <citation type="submission" date="2019-12" db="EMBL/GenBank/DDBJ databases">
        <title>Genome sequence of Babesia ovis.</title>
        <authorList>
            <person name="Yamagishi J."/>
            <person name="Sevinc F."/>
            <person name="Xuan X."/>
        </authorList>
    </citation>
    <scope>NUCLEOTIDE SEQUENCE</scope>
    <source>
        <strain evidence="17">Selcuk</strain>
    </source>
</reference>
<dbReference type="GO" id="GO:0000139">
    <property type="term" value="C:Golgi membrane"/>
    <property type="evidence" value="ECO:0007669"/>
    <property type="project" value="UniProtKB-SubCell"/>
</dbReference>
<dbReference type="PROSITE" id="PS50294">
    <property type="entry name" value="WD_REPEATS_REGION"/>
    <property type="match status" value="3"/>
</dbReference>
<dbReference type="CDD" id="cd00200">
    <property type="entry name" value="WD40"/>
    <property type="match status" value="1"/>
</dbReference>
<dbReference type="PIRSF" id="PIRSF005567">
    <property type="entry name" value="Coatomer_beta'_subunit"/>
    <property type="match status" value="1"/>
</dbReference>
<dbReference type="GO" id="GO:0006888">
    <property type="term" value="P:endoplasmic reticulum to Golgi vesicle-mediated transport"/>
    <property type="evidence" value="ECO:0007669"/>
    <property type="project" value="TreeGrafter"/>
</dbReference>
<keyword evidence="18" id="KW-1185">Reference proteome</keyword>
<feature type="repeat" description="WD" evidence="14">
    <location>
        <begin position="193"/>
        <end position="236"/>
    </location>
</feature>
<evidence type="ECO:0000256" key="1">
    <source>
        <dbReference type="ARBA" id="ARBA00004347"/>
    </source>
</evidence>
<dbReference type="Pfam" id="PF23953">
    <property type="entry name" value="TPR_COPA_B"/>
    <property type="match status" value="1"/>
</dbReference>
<dbReference type="PANTHER" id="PTHR19876">
    <property type="entry name" value="COATOMER"/>
    <property type="match status" value="1"/>
</dbReference>
<feature type="domain" description="COPA/B second beta-propeller" evidence="15">
    <location>
        <begin position="333"/>
        <end position="584"/>
    </location>
</feature>
<name>A0A9W5WV01_BABOV</name>
<evidence type="ECO:0000256" key="7">
    <source>
        <dbReference type="ARBA" id="ARBA00022892"/>
    </source>
</evidence>
<keyword evidence="11 13" id="KW-0968">Cytoplasmic vesicle</keyword>
<proteinExistence type="inferred from homology"/>
<dbReference type="SMART" id="SM00320">
    <property type="entry name" value="WD40"/>
    <property type="match status" value="6"/>
</dbReference>
<dbReference type="InterPro" id="IPR006692">
    <property type="entry name" value="Beta-prop_COPA/B_2nd"/>
</dbReference>
<gene>
    <name evidence="17" type="ORF">BaOVIS_011910</name>
</gene>
<dbReference type="PANTHER" id="PTHR19876:SF2">
    <property type="entry name" value="COATOMER SUBUNIT BETA"/>
    <property type="match status" value="1"/>
</dbReference>
<evidence type="ECO:0000313" key="18">
    <source>
        <dbReference type="Proteomes" id="UP001057455"/>
    </source>
</evidence>
<evidence type="ECO:0000256" key="11">
    <source>
        <dbReference type="ARBA" id="ARBA00023329"/>
    </source>
</evidence>
<dbReference type="Proteomes" id="UP001057455">
    <property type="component" value="Unassembled WGS sequence"/>
</dbReference>
<comment type="function">
    <text evidence="12 13">The coatomer is a cytosolic protein complex that binds to dilysine motifs and reversibly associates with Golgi non-clathrin-coated vesicles, which further mediate biosynthetic protein transport from the ER, via the Golgi up to the trans Golgi network. Coatomer complex is required for budding from Golgi membranes, and is essential for the retrograde Golgi-to-ER transport of dilysine-tagged proteins.</text>
</comment>
<dbReference type="EMBL" id="BLIY01000007">
    <property type="protein sequence ID" value="GFE53787.1"/>
    <property type="molecule type" value="Genomic_DNA"/>
</dbReference>
<feature type="repeat" description="WD" evidence="14">
    <location>
        <begin position="237"/>
        <end position="268"/>
    </location>
</feature>
<dbReference type="PROSITE" id="PS50082">
    <property type="entry name" value="WD_REPEATS_2"/>
    <property type="match status" value="4"/>
</dbReference>
<dbReference type="Gene3D" id="2.130.10.10">
    <property type="entry name" value="YVTN repeat-like/Quinoprotein amine dehydrogenase"/>
    <property type="match status" value="1"/>
</dbReference>
<dbReference type="InterPro" id="IPR001680">
    <property type="entry name" value="WD40_rpt"/>
</dbReference>
<evidence type="ECO:0000256" key="5">
    <source>
        <dbReference type="ARBA" id="ARBA00022574"/>
    </source>
</evidence>
<evidence type="ECO:0000259" key="16">
    <source>
        <dbReference type="Pfam" id="PF23953"/>
    </source>
</evidence>
<accession>A0A9W5WV01</accession>
<comment type="subunit">
    <text evidence="13">Oligomeric complex that consists of at least the alpha, beta, beta', gamma, delta, epsilon and zeta subunits.</text>
</comment>
<comment type="caution">
    <text evidence="17">The sequence shown here is derived from an EMBL/GenBank/DDBJ whole genome shotgun (WGS) entry which is preliminary data.</text>
</comment>
<comment type="similarity">
    <text evidence="2 13">Belongs to the WD repeat COPB2 family.</text>
</comment>
<keyword evidence="9 13" id="KW-0333">Golgi apparatus</keyword>
<keyword evidence="5 14" id="KW-0853">WD repeat</keyword>
<dbReference type="PRINTS" id="PR00320">
    <property type="entry name" value="GPROTEINBRPT"/>
</dbReference>
<evidence type="ECO:0000256" key="8">
    <source>
        <dbReference type="ARBA" id="ARBA00022927"/>
    </source>
</evidence>
<dbReference type="GO" id="GO:0006886">
    <property type="term" value="P:intracellular protein transport"/>
    <property type="evidence" value="ECO:0007669"/>
    <property type="project" value="UniProtKB-UniRule"/>
</dbReference>
<feature type="domain" description="COPA/B TPR" evidence="16">
    <location>
        <begin position="621"/>
        <end position="802"/>
    </location>
</feature>
<keyword evidence="10 13" id="KW-0472">Membrane</keyword>
<dbReference type="FunFam" id="2.130.10.10:FF:000016">
    <property type="entry name" value="Coatomer alpha subunit, putative"/>
    <property type="match status" value="1"/>
</dbReference>
<dbReference type="InterPro" id="IPR019775">
    <property type="entry name" value="WD40_repeat_CS"/>
</dbReference>
<keyword evidence="4 13" id="KW-0963">Cytoplasm</keyword>
<keyword evidence="8 13" id="KW-0653">Protein transport</keyword>
<evidence type="ECO:0000256" key="12">
    <source>
        <dbReference type="ARBA" id="ARBA00025536"/>
    </source>
</evidence>
<dbReference type="GO" id="GO:0030126">
    <property type="term" value="C:COPI vesicle coat"/>
    <property type="evidence" value="ECO:0007669"/>
    <property type="project" value="TreeGrafter"/>
</dbReference>
<dbReference type="InterPro" id="IPR016453">
    <property type="entry name" value="COPB2"/>
</dbReference>
<dbReference type="InterPro" id="IPR050844">
    <property type="entry name" value="Coatomer_complex_subunit"/>
</dbReference>